<reference evidence="1 2" key="1">
    <citation type="journal article" date="2023" name="ISME J.">
        <title>Thermophilic Dehalococcoidia with unusual traits shed light on an unexpected past.</title>
        <authorList>
            <person name="Palmer M."/>
            <person name="Covington J.K."/>
            <person name="Zhou E.M."/>
            <person name="Thomas S.C."/>
            <person name="Habib N."/>
            <person name="Seymour C.O."/>
            <person name="Lai D."/>
            <person name="Johnston J."/>
            <person name="Hashimi A."/>
            <person name="Jiao J.Y."/>
            <person name="Muok A.R."/>
            <person name="Liu L."/>
            <person name="Xian W.D."/>
            <person name="Zhi X.Y."/>
            <person name="Li M.M."/>
            <person name="Silva L.P."/>
            <person name="Bowen B.P."/>
            <person name="Louie K."/>
            <person name="Briegel A."/>
            <person name="Pett-Ridge J."/>
            <person name="Weber P.K."/>
            <person name="Tocheva E.I."/>
            <person name="Woyke T."/>
            <person name="Northen T.R."/>
            <person name="Mayali X."/>
            <person name="Li W.J."/>
            <person name="Hedlund B.P."/>
        </authorList>
    </citation>
    <scope>NUCLEOTIDE SEQUENCE [LARGE SCALE GENOMIC DNA]</scope>
    <source>
        <strain evidence="1 2">YIM 72310</strain>
    </source>
</reference>
<dbReference type="Pfam" id="PF05960">
    <property type="entry name" value="DUF885"/>
    <property type="match status" value="1"/>
</dbReference>
<sequence>MTRIYDIASQFVDELAAADPVAATMMGVPGHDDRLTDYSPEGYAALASLRKRYRGLLEAAEPADDRDRIARDGMLEYLGLRDALDDAGEHLHLSGFRNPATTMRMVFDLMPRATETDWAVIARRMAAYPAALSTYRRLLEEALARGIPSPRRQVAEAIRQLRVYAGEGGTGYFQRLAAEAPPDLPASLRDDLARAADAAAAAILDFAGFLAGPFADAATDRDGVGPDRYQLAARVFNGIELDLLETYRWGWDELHRIEAEMLATCARILPGATIAETRDFLERDPARAIDGVENFRRWMQELQDRTIAELDGRHFDIPAPVKRIEAMIAPPGGALAMYYTPPSEDFSRPGRTWYPTGGRTRFPLWGEVSIAYHEGVPGHHLERANAKYLADRLSRFQRLLGGTSGYVEGWALYAERLMAELGYLEVPDYYLGMLRAQALRAVRVIVDIGMHLELEIPPDQDFHPGERWNPELGQRFCDERSQFPPDFMASEVIRYLGMPGQAISYKVGERCWLEARDRARRQLGSTFDLKAWHKGALDLGPMGLAQLQREVGRLAGEASPAD</sequence>
<proteinExistence type="predicted"/>
<accession>A0ABY7M6S9</accession>
<dbReference type="RefSeq" id="WP_270056372.1">
    <property type="nucleotide sequence ID" value="NZ_CP115149.1"/>
</dbReference>
<organism evidence="1 2">
    <name type="scientific">Tepidiforma flava</name>
    <dbReference type="NCBI Taxonomy" id="3004094"/>
    <lineage>
        <taxon>Bacteria</taxon>
        <taxon>Bacillati</taxon>
        <taxon>Chloroflexota</taxon>
        <taxon>Tepidiformia</taxon>
        <taxon>Tepidiformales</taxon>
        <taxon>Tepidiformaceae</taxon>
        <taxon>Tepidiforma</taxon>
    </lineage>
</organism>
<dbReference type="PANTHER" id="PTHR33361:SF2">
    <property type="entry name" value="DUF885 DOMAIN-CONTAINING PROTEIN"/>
    <property type="match status" value="1"/>
</dbReference>
<dbReference type="EMBL" id="CP115149">
    <property type="protein sequence ID" value="WBL35847.1"/>
    <property type="molecule type" value="Genomic_DNA"/>
</dbReference>
<dbReference type="InterPro" id="IPR010281">
    <property type="entry name" value="DUF885"/>
</dbReference>
<gene>
    <name evidence="1" type="ORF">O0235_13915</name>
</gene>
<evidence type="ECO:0000313" key="1">
    <source>
        <dbReference type="EMBL" id="WBL35847.1"/>
    </source>
</evidence>
<dbReference type="PANTHER" id="PTHR33361">
    <property type="entry name" value="GLR0591 PROTEIN"/>
    <property type="match status" value="1"/>
</dbReference>
<dbReference type="Proteomes" id="UP001212803">
    <property type="component" value="Chromosome"/>
</dbReference>
<protein>
    <submittedName>
        <fullName evidence="1">DUF885 domain-containing protein</fullName>
    </submittedName>
</protein>
<name>A0ABY7M6S9_9CHLR</name>
<evidence type="ECO:0000313" key="2">
    <source>
        <dbReference type="Proteomes" id="UP001212803"/>
    </source>
</evidence>
<keyword evidence="2" id="KW-1185">Reference proteome</keyword>